<evidence type="ECO:0000313" key="2">
    <source>
        <dbReference type="EMBL" id="TCJ84605.1"/>
    </source>
</evidence>
<proteinExistence type="predicted"/>
<dbReference type="Pfam" id="PF05656">
    <property type="entry name" value="DUF805"/>
    <property type="match status" value="1"/>
</dbReference>
<keyword evidence="1" id="KW-0812">Transmembrane</keyword>
<evidence type="ECO:0000256" key="1">
    <source>
        <dbReference type="SAM" id="Phobius"/>
    </source>
</evidence>
<evidence type="ECO:0000313" key="3">
    <source>
        <dbReference type="Proteomes" id="UP000294887"/>
    </source>
</evidence>
<sequence length="168" mass="18123">MSANNPYATPQAPLTTRGTETDGVGDLNIFTAAGRLGRIRYLMYTMGVGLVGGILAMLLFMIPFIGIFLGIALYIGIIVISVLLTIQRCHDFNKSGWFSLLLLIPIVSLIFYFWPGTKGENNFGHQPPPNSTAITIGAFILLALFVLSIVAAIALPAYQDYALRAAGQ</sequence>
<dbReference type="InterPro" id="IPR008523">
    <property type="entry name" value="DUF805"/>
</dbReference>
<feature type="transmembrane region" description="Helical" evidence="1">
    <location>
        <begin position="134"/>
        <end position="158"/>
    </location>
</feature>
<name>A0A4V2P872_9GAMM</name>
<keyword evidence="3" id="KW-1185">Reference proteome</keyword>
<dbReference type="RefSeq" id="WP_131906354.1">
    <property type="nucleotide sequence ID" value="NZ_BAAAFU010000006.1"/>
</dbReference>
<dbReference type="OrthoDB" id="9812349at2"/>
<feature type="transmembrane region" description="Helical" evidence="1">
    <location>
        <begin position="67"/>
        <end position="85"/>
    </location>
</feature>
<protein>
    <submittedName>
        <fullName evidence="2">Uncharacterized membrane protein YhaH (DUF805 family)</fullName>
    </submittedName>
</protein>
<keyword evidence="1" id="KW-1133">Transmembrane helix</keyword>
<comment type="caution">
    <text evidence="2">The sequence shown here is derived from an EMBL/GenBank/DDBJ whole genome shotgun (WGS) entry which is preliminary data.</text>
</comment>
<reference evidence="2 3" key="1">
    <citation type="submission" date="2019-03" db="EMBL/GenBank/DDBJ databases">
        <title>Genomic Encyclopedia of Type Strains, Phase IV (KMG-IV): sequencing the most valuable type-strain genomes for metagenomic binning, comparative biology and taxonomic classification.</title>
        <authorList>
            <person name="Goeker M."/>
        </authorList>
    </citation>
    <scope>NUCLEOTIDE SEQUENCE [LARGE SCALE GENOMIC DNA]</scope>
    <source>
        <strain evidence="2 3">DSM 24830</strain>
    </source>
</reference>
<dbReference type="Proteomes" id="UP000294887">
    <property type="component" value="Unassembled WGS sequence"/>
</dbReference>
<gene>
    <name evidence="2" type="ORF">EV695_2564</name>
</gene>
<feature type="transmembrane region" description="Helical" evidence="1">
    <location>
        <begin position="97"/>
        <end position="114"/>
    </location>
</feature>
<dbReference type="PANTHER" id="PTHR34980:SF3">
    <property type="entry name" value="BLR8105 PROTEIN"/>
    <property type="match status" value="1"/>
</dbReference>
<accession>A0A4V2P872</accession>
<keyword evidence="1" id="KW-0472">Membrane</keyword>
<dbReference type="PANTHER" id="PTHR34980">
    <property type="entry name" value="INNER MEMBRANE PROTEIN-RELATED-RELATED"/>
    <property type="match status" value="1"/>
</dbReference>
<organism evidence="2 3">
    <name type="scientific">Cocleimonas flava</name>
    <dbReference type="NCBI Taxonomy" id="634765"/>
    <lineage>
        <taxon>Bacteria</taxon>
        <taxon>Pseudomonadati</taxon>
        <taxon>Pseudomonadota</taxon>
        <taxon>Gammaproteobacteria</taxon>
        <taxon>Thiotrichales</taxon>
        <taxon>Thiotrichaceae</taxon>
        <taxon>Cocleimonas</taxon>
    </lineage>
</organism>
<feature type="transmembrane region" description="Helical" evidence="1">
    <location>
        <begin position="41"/>
        <end position="61"/>
    </location>
</feature>
<dbReference type="GO" id="GO:0005886">
    <property type="term" value="C:plasma membrane"/>
    <property type="evidence" value="ECO:0007669"/>
    <property type="project" value="TreeGrafter"/>
</dbReference>
<dbReference type="AlphaFoldDB" id="A0A4V2P872"/>
<dbReference type="EMBL" id="SMFQ01000004">
    <property type="protein sequence ID" value="TCJ84605.1"/>
    <property type="molecule type" value="Genomic_DNA"/>
</dbReference>